<dbReference type="AlphaFoldDB" id="A0A545TKX0"/>
<dbReference type="OrthoDB" id="7282222at2"/>
<evidence type="ECO:0000313" key="3">
    <source>
        <dbReference type="Proteomes" id="UP000315252"/>
    </source>
</evidence>
<dbReference type="Proteomes" id="UP000315252">
    <property type="component" value="Unassembled WGS sequence"/>
</dbReference>
<reference evidence="2 3" key="1">
    <citation type="submission" date="2019-06" db="EMBL/GenBank/DDBJ databases">
        <title>Whole genome sequence for Rhodospirillaceae sp. R148.</title>
        <authorList>
            <person name="Wang G."/>
        </authorList>
    </citation>
    <scope>NUCLEOTIDE SEQUENCE [LARGE SCALE GENOMIC DNA]</scope>
    <source>
        <strain evidence="2 3">R148</strain>
    </source>
</reference>
<evidence type="ECO:0000313" key="2">
    <source>
        <dbReference type="EMBL" id="TQV77872.1"/>
    </source>
</evidence>
<keyword evidence="3" id="KW-1185">Reference proteome</keyword>
<organism evidence="2 3">
    <name type="scientific">Denitrobaculum tricleocarpae</name>
    <dbReference type="NCBI Taxonomy" id="2591009"/>
    <lineage>
        <taxon>Bacteria</taxon>
        <taxon>Pseudomonadati</taxon>
        <taxon>Pseudomonadota</taxon>
        <taxon>Alphaproteobacteria</taxon>
        <taxon>Rhodospirillales</taxon>
        <taxon>Rhodospirillaceae</taxon>
        <taxon>Denitrobaculum</taxon>
    </lineage>
</organism>
<dbReference type="SUPFAM" id="SSF51197">
    <property type="entry name" value="Clavaminate synthase-like"/>
    <property type="match status" value="1"/>
</dbReference>
<evidence type="ECO:0000259" key="1">
    <source>
        <dbReference type="Pfam" id="PF09313"/>
    </source>
</evidence>
<name>A0A545TKX0_9PROT</name>
<dbReference type="InterPro" id="IPR015392">
    <property type="entry name" value="TehB/YeaR-like_dom"/>
</dbReference>
<accession>A0A545TKX0</accession>
<dbReference type="Pfam" id="PF09313">
    <property type="entry name" value="TehB-like"/>
    <property type="match status" value="1"/>
</dbReference>
<dbReference type="RefSeq" id="WP_142898215.1">
    <property type="nucleotide sequence ID" value="NZ_ML660058.1"/>
</dbReference>
<dbReference type="EMBL" id="VHSH01000007">
    <property type="protein sequence ID" value="TQV77872.1"/>
    <property type="molecule type" value="Genomic_DNA"/>
</dbReference>
<dbReference type="Gene3D" id="2.60.120.10">
    <property type="entry name" value="Jelly Rolls"/>
    <property type="match status" value="1"/>
</dbReference>
<protein>
    <submittedName>
        <fullName evidence="2">DUF1971 domain-containing protein</fullName>
    </submittedName>
</protein>
<dbReference type="InterPro" id="IPR014710">
    <property type="entry name" value="RmlC-like_jellyroll"/>
</dbReference>
<gene>
    <name evidence="2" type="ORF">FKG95_20205</name>
</gene>
<feature type="domain" description="TehB/YeaR-like" evidence="1">
    <location>
        <begin position="12"/>
        <end position="86"/>
    </location>
</feature>
<proteinExistence type="predicted"/>
<comment type="caution">
    <text evidence="2">The sequence shown here is derived from an EMBL/GenBank/DDBJ whole genome shotgun (WGS) entry which is preliminary data.</text>
</comment>
<sequence>MKELPEGLVSHKRTADFTETTIPLGLLKDHQTKAGVWGLIQVTAGRLRYSIPSRGEEIPLRPGVPGVVEPEVPHRVTPEGSVAFHVEFYSAPLEGKTTT</sequence>